<keyword evidence="1" id="KW-0812">Transmembrane</keyword>
<feature type="transmembrane region" description="Helical" evidence="1">
    <location>
        <begin position="21"/>
        <end position="47"/>
    </location>
</feature>
<evidence type="ECO:0000256" key="1">
    <source>
        <dbReference type="SAM" id="Phobius"/>
    </source>
</evidence>
<name>A0A8T0RR44_PANVG</name>
<reference evidence="2" key="1">
    <citation type="submission" date="2020-05" db="EMBL/GenBank/DDBJ databases">
        <title>WGS assembly of Panicum virgatum.</title>
        <authorList>
            <person name="Lovell J.T."/>
            <person name="Jenkins J."/>
            <person name="Shu S."/>
            <person name="Juenger T.E."/>
            <person name="Schmutz J."/>
        </authorList>
    </citation>
    <scope>NUCLEOTIDE SEQUENCE</scope>
    <source>
        <strain evidence="2">AP13</strain>
    </source>
</reference>
<protein>
    <submittedName>
        <fullName evidence="2">Uncharacterized protein</fullName>
    </submittedName>
</protein>
<evidence type="ECO:0000313" key="2">
    <source>
        <dbReference type="EMBL" id="KAG2588851.1"/>
    </source>
</evidence>
<comment type="caution">
    <text evidence="2">The sequence shown here is derived from an EMBL/GenBank/DDBJ whole genome shotgun (WGS) entry which is preliminary data.</text>
</comment>
<organism evidence="2 3">
    <name type="scientific">Panicum virgatum</name>
    <name type="common">Blackwell switchgrass</name>
    <dbReference type="NCBI Taxonomy" id="38727"/>
    <lineage>
        <taxon>Eukaryota</taxon>
        <taxon>Viridiplantae</taxon>
        <taxon>Streptophyta</taxon>
        <taxon>Embryophyta</taxon>
        <taxon>Tracheophyta</taxon>
        <taxon>Spermatophyta</taxon>
        <taxon>Magnoliopsida</taxon>
        <taxon>Liliopsida</taxon>
        <taxon>Poales</taxon>
        <taxon>Poaceae</taxon>
        <taxon>PACMAD clade</taxon>
        <taxon>Panicoideae</taxon>
        <taxon>Panicodae</taxon>
        <taxon>Paniceae</taxon>
        <taxon>Panicinae</taxon>
        <taxon>Panicum</taxon>
        <taxon>Panicum sect. Hiantes</taxon>
    </lineage>
</organism>
<dbReference type="AlphaFoldDB" id="A0A8T0RR44"/>
<keyword evidence="3" id="KW-1185">Reference proteome</keyword>
<gene>
    <name evidence="2" type="ORF">PVAP13_5NG369581</name>
</gene>
<keyword evidence="1" id="KW-0472">Membrane</keyword>
<keyword evidence="1" id="KW-1133">Transmembrane helix</keyword>
<dbReference type="EMBL" id="CM029046">
    <property type="protein sequence ID" value="KAG2588851.1"/>
    <property type="molecule type" value="Genomic_DNA"/>
</dbReference>
<sequence>MLFPIVQHKTNMKNQQILCSCLMSLLVFVWFCLMTLVPVCTSLMSLFRKKNHQSACSWIDDFLVADNSFVQQMLMTCDN</sequence>
<proteinExistence type="predicted"/>
<dbReference type="Proteomes" id="UP000823388">
    <property type="component" value="Chromosome 5N"/>
</dbReference>
<accession>A0A8T0RR44</accession>
<evidence type="ECO:0000313" key="3">
    <source>
        <dbReference type="Proteomes" id="UP000823388"/>
    </source>
</evidence>